<sequence length="57" mass="6405">MSELDEQRIAELAKEPSRLVRRDVGAGGLDEARRVLEWQALTRRRTPGRPAQPGDHG</sequence>
<organism evidence="1 2">
    <name type="scientific">Streptantibioticus ferralitis</name>
    <dbReference type="NCBI Taxonomy" id="236510"/>
    <lineage>
        <taxon>Bacteria</taxon>
        <taxon>Bacillati</taxon>
        <taxon>Actinomycetota</taxon>
        <taxon>Actinomycetes</taxon>
        <taxon>Kitasatosporales</taxon>
        <taxon>Streptomycetaceae</taxon>
        <taxon>Streptantibioticus</taxon>
    </lineage>
</organism>
<comment type="caution">
    <text evidence="1">The sequence shown here is derived from an EMBL/GenBank/DDBJ whole genome shotgun (WGS) entry which is preliminary data.</text>
</comment>
<accession>A0ABT5Z0X1</accession>
<evidence type="ECO:0000313" key="2">
    <source>
        <dbReference type="Proteomes" id="UP001220022"/>
    </source>
</evidence>
<proteinExistence type="predicted"/>
<evidence type="ECO:0000313" key="1">
    <source>
        <dbReference type="EMBL" id="MDF2257221.1"/>
    </source>
</evidence>
<gene>
    <name evidence="1" type="ORF">P2L57_16215</name>
</gene>
<dbReference type="RefSeq" id="WP_275814897.1">
    <property type="nucleotide sequence ID" value="NZ_BAAANM010000023.1"/>
</dbReference>
<keyword evidence="2" id="KW-1185">Reference proteome</keyword>
<protein>
    <submittedName>
        <fullName evidence="1">Uncharacterized protein</fullName>
    </submittedName>
</protein>
<name>A0ABT5Z0X1_9ACTN</name>
<dbReference type="Proteomes" id="UP001220022">
    <property type="component" value="Unassembled WGS sequence"/>
</dbReference>
<dbReference type="EMBL" id="JARHTQ010000009">
    <property type="protein sequence ID" value="MDF2257221.1"/>
    <property type="molecule type" value="Genomic_DNA"/>
</dbReference>
<reference evidence="1 2" key="1">
    <citation type="submission" date="2023-03" db="EMBL/GenBank/DDBJ databases">
        <title>Draft genome sequence of type strain Streptomyces ferralitis JCM 14344.</title>
        <authorList>
            <person name="Klaysubun C."/>
            <person name="Duangmal K."/>
        </authorList>
    </citation>
    <scope>NUCLEOTIDE SEQUENCE [LARGE SCALE GENOMIC DNA]</scope>
    <source>
        <strain evidence="1 2">JCM 14344</strain>
    </source>
</reference>